<dbReference type="RefSeq" id="WP_101299591.1">
    <property type="nucleotide sequence ID" value="NZ_CP025197.1"/>
</dbReference>
<dbReference type="AlphaFoldDB" id="A0A2K9EJV2"/>
<keyword evidence="2" id="KW-1185">Reference proteome</keyword>
<name>A0A2K9EJV2_9FIRM</name>
<dbReference type="KEGG" id="hsc:HVS_04405"/>
<proteinExistence type="predicted"/>
<reference evidence="1 2" key="1">
    <citation type="submission" date="2017-12" db="EMBL/GenBank/DDBJ databases">
        <title>Complete genome sequence of Herbivorax saccincola GGR1, a novel Cellulosome-producing hydrolytic bacterium in a thermophilic biogas plant, established by Illumina and Nanopore MinION sequencing.</title>
        <authorList>
            <person name="Pechtl A."/>
            <person name="Ruckert C."/>
            <person name="Koeck D.E."/>
            <person name="Maus I."/>
            <person name="Winkler A."/>
            <person name="Kalinowski J."/>
            <person name="Puhler A."/>
            <person name="Schwarz W.W."/>
            <person name="Zverlov V.V."/>
            <person name="Schluter A."/>
            <person name="Liebl W."/>
        </authorList>
    </citation>
    <scope>NUCLEOTIDE SEQUENCE [LARGE SCALE GENOMIC DNA]</scope>
    <source>
        <strain evidence="2">SR1</strain>
    </source>
</reference>
<organism evidence="1 2">
    <name type="scientific">Acetivibrio saccincola</name>
    <dbReference type="NCBI Taxonomy" id="1677857"/>
    <lineage>
        <taxon>Bacteria</taxon>
        <taxon>Bacillati</taxon>
        <taxon>Bacillota</taxon>
        <taxon>Clostridia</taxon>
        <taxon>Eubacteriales</taxon>
        <taxon>Oscillospiraceae</taxon>
        <taxon>Acetivibrio</taxon>
    </lineage>
</organism>
<evidence type="ECO:0000313" key="1">
    <source>
        <dbReference type="EMBL" id="AUG56821.1"/>
    </source>
</evidence>
<sequence length="98" mass="11114">MADIETNKSITLENLLSLRKKMLSTEINEEMIKISKLFAANGIKKAGPIVTTTFAVLENNVLDNDAMTKTNKFDDKFQTHPSFEKRISWLLNSVPNKQ</sequence>
<dbReference type="Proteomes" id="UP000233534">
    <property type="component" value="Chromosome"/>
</dbReference>
<evidence type="ECO:0000313" key="2">
    <source>
        <dbReference type="Proteomes" id="UP000233534"/>
    </source>
</evidence>
<protein>
    <submittedName>
        <fullName evidence="1">Uncharacterized protein</fullName>
    </submittedName>
</protein>
<dbReference type="EMBL" id="CP025197">
    <property type="protein sequence ID" value="AUG56821.1"/>
    <property type="molecule type" value="Genomic_DNA"/>
</dbReference>
<gene>
    <name evidence="1" type="ORF">HVS_04405</name>
</gene>
<accession>A0A2K9EJV2</accession>